<reference evidence="2 3" key="1">
    <citation type="submission" date="2020-09" db="EMBL/GenBank/DDBJ databases">
        <authorList>
            <person name="Yoon J.-W."/>
        </authorList>
    </citation>
    <scope>NUCLEOTIDE SEQUENCE [LARGE SCALE GENOMIC DNA]</scope>
    <source>
        <strain evidence="2 3">KMU-140</strain>
    </source>
</reference>
<protein>
    <submittedName>
        <fullName evidence="2">Uncharacterized protein</fullName>
    </submittedName>
</protein>
<evidence type="ECO:0000256" key="1">
    <source>
        <dbReference type="SAM" id="MobiDB-lite"/>
    </source>
</evidence>
<evidence type="ECO:0000313" key="2">
    <source>
        <dbReference type="EMBL" id="MBD2842038.1"/>
    </source>
</evidence>
<name>A0ABR8KS21_9SPHN</name>
<dbReference type="RefSeq" id="WP_190787533.1">
    <property type="nucleotide sequence ID" value="NZ_JACXLC010000001.1"/>
</dbReference>
<gene>
    <name evidence="2" type="ORF">IB285_07180</name>
</gene>
<dbReference type="Proteomes" id="UP000635384">
    <property type="component" value="Unassembled WGS sequence"/>
</dbReference>
<evidence type="ECO:0000313" key="3">
    <source>
        <dbReference type="Proteomes" id="UP000635384"/>
    </source>
</evidence>
<accession>A0ABR8KS21</accession>
<organism evidence="2 3">
    <name type="scientific">Erythrobacter rubeus</name>
    <dbReference type="NCBI Taxonomy" id="2760803"/>
    <lineage>
        <taxon>Bacteria</taxon>
        <taxon>Pseudomonadati</taxon>
        <taxon>Pseudomonadota</taxon>
        <taxon>Alphaproteobacteria</taxon>
        <taxon>Sphingomonadales</taxon>
        <taxon>Erythrobacteraceae</taxon>
        <taxon>Erythrobacter/Porphyrobacter group</taxon>
        <taxon>Erythrobacter</taxon>
    </lineage>
</organism>
<sequence length="50" mass="6044">MSKYTFRSSAPDPWTQPRPFRDPTLRRYHYGKIQPMEEPRGFFARLLRAS</sequence>
<keyword evidence="3" id="KW-1185">Reference proteome</keyword>
<feature type="region of interest" description="Disordered" evidence="1">
    <location>
        <begin position="1"/>
        <end position="20"/>
    </location>
</feature>
<comment type="caution">
    <text evidence="2">The sequence shown here is derived from an EMBL/GenBank/DDBJ whole genome shotgun (WGS) entry which is preliminary data.</text>
</comment>
<dbReference type="EMBL" id="JACXLC010000001">
    <property type="protein sequence ID" value="MBD2842038.1"/>
    <property type="molecule type" value="Genomic_DNA"/>
</dbReference>
<proteinExistence type="predicted"/>